<feature type="domain" description="SGNH hydrolase-type esterase" evidence="1">
    <location>
        <begin position="57"/>
        <end position="265"/>
    </location>
</feature>
<protein>
    <recommendedName>
        <fullName evidence="1">SGNH hydrolase-type esterase domain-containing protein</fullName>
    </recommendedName>
</protein>
<organism evidence="2 3">
    <name type="scientific">Seiridium unicorne</name>
    <dbReference type="NCBI Taxonomy" id="138068"/>
    <lineage>
        <taxon>Eukaryota</taxon>
        <taxon>Fungi</taxon>
        <taxon>Dikarya</taxon>
        <taxon>Ascomycota</taxon>
        <taxon>Pezizomycotina</taxon>
        <taxon>Sordariomycetes</taxon>
        <taxon>Xylariomycetidae</taxon>
        <taxon>Amphisphaeriales</taxon>
        <taxon>Sporocadaceae</taxon>
        <taxon>Seiridium</taxon>
    </lineage>
</organism>
<comment type="caution">
    <text evidence="2">The sequence shown here is derived from an EMBL/GenBank/DDBJ whole genome shotgun (WGS) entry which is preliminary data.</text>
</comment>
<dbReference type="InterPro" id="IPR051532">
    <property type="entry name" value="Ester_Hydrolysis_Enzymes"/>
</dbReference>
<dbReference type="PANTHER" id="PTHR30383:SF31">
    <property type="entry name" value="SGNH HYDROLASE-TYPE ESTERASE DOMAIN-CONTAINING PROTEIN-RELATED"/>
    <property type="match status" value="1"/>
</dbReference>
<keyword evidence="3" id="KW-1185">Reference proteome</keyword>
<dbReference type="EMBL" id="JARVKF010000005">
    <property type="protein sequence ID" value="KAK9426124.1"/>
    <property type="molecule type" value="Genomic_DNA"/>
</dbReference>
<dbReference type="Proteomes" id="UP001408356">
    <property type="component" value="Unassembled WGS sequence"/>
</dbReference>
<name>A0ABR2VGU1_9PEZI</name>
<gene>
    <name evidence="2" type="ORF">SUNI508_12578</name>
</gene>
<proteinExistence type="predicted"/>
<evidence type="ECO:0000259" key="1">
    <source>
        <dbReference type="Pfam" id="PF13472"/>
    </source>
</evidence>
<evidence type="ECO:0000313" key="2">
    <source>
        <dbReference type="EMBL" id="KAK9426124.1"/>
    </source>
</evidence>
<reference evidence="2 3" key="1">
    <citation type="journal article" date="2024" name="J. Plant Pathol.">
        <title>Sequence and assembly of the genome of Seiridium unicorne, isolate CBS 538.82, causal agent of cypress canker disease.</title>
        <authorList>
            <person name="Scali E."/>
            <person name="Rocca G.D."/>
            <person name="Danti R."/>
            <person name="Garbelotto M."/>
            <person name="Barberini S."/>
            <person name="Baroncelli R."/>
            <person name="Emiliani G."/>
        </authorList>
    </citation>
    <scope>NUCLEOTIDE SEQUENCE [LARGE SCALE GENOMIC DNA]</scope>
    <source>
        <strain evidence="2 3">BM-138-508</strain>
    </source>
</reference>
<dbReference type="Gene3D" id="3.40.50.1110">
    <property type="entry name" value="SGNH hydrolase"/>
    <property type="match status" value="1"/>
</dbReference>
<dbReference type="SUPFAM" id="SSF52266">
    <property type="entry name" value="SGNH hydrolase"/>
    <property type="match status" value="1"/>
</dbReference>
<dbReference type="InterPro" id="IPR036514">
    <property type="entry name" value="SGNH_hydro_sf"/>
</dbReference>
<sequence length="295" mass="31153">MLGSKASLALYATACAYTNVLGLALPGSERIGAVLSKDYLSPRASFAGGILLRIEPLGASITHGVASSDGNGYRKYLRDAIVSNGNEVDMVGNNPNGTMEDNDNSGWPGLIIDDVHTKSNTDTPEYKPNLVLLNVGTNDAIQDVDISTAGDRLSSLLTDVYAQSPQTTVILSGLIRNGNSTIQDRAVQINAQYQSLAGSLQQEGKPIIWANKFYSYDISRKANSSPGVTQKQWSLIPSLLVQGPDGPQASDLSSDGTHPVDAGYQKMANVWYTAIGAADAKGFLKAAEDNGLSDA</sequence>
<dbReference type="Pfam" id="PF13472">
    <property type="entry name" value="Lipase_GDSL_2"/>
    <property type="match status" value="1"/>
</dbReference>
<dbReference type="InterPro" id="IPR013830">
    <property type="entry name" value="SGNH_hydro"/>
</dbReference>
<accession>A0ABR2VGU1</accession>
<evidence type="ECO:0000313" key="3">
    <source>
        <dbReference type="Proteomes" id="UP001408356"/>
    </source>
</evidence>
<dbReference type="PANTHER" id="PTHR30383">
    <property type="entry name" value="THIOESTERASE 1/PROTEASE 1/LYSOPHOSPHOLIPASE L1"/>
    <property type="match status" value="1"/>
</dbReference>
<dbReference type="CDD" id="cd01833">
    <property type="entry name" value="XynB_like"/>
    <property type="match status" value="1"/>
</dbReference>